<keyword evidence="2" id="KW-1185">Reference proteome</keyword>
<reference evidence="1 2" key="1">
    <citation type="journal article" date="2024" name="Nat. Commun.">
        <title>Phylogenomics reveals the evolutionary origins of lichenization in chlorophyte algae.</title>
        <authorList>
            <person name="Puginier C."/>
            <person name="Libourel C."/>
            <person name="Otte J."/>
            <person name="Skaloud P."/>
            <person name="Haon M."/>
            <person name="Grisel S."/>
            <person name="Petersen M."/>
            <person name="Berrin J.G."/>
            <person name="Delaux P.M."/>
            <person name="Dal Grande F."/>
            <person name="Keller J."/>
        </authorList>
    </citation>
    <scope>NUCLEOTIDE SEQUENCE [LARGE SCALE GENOMIC DNA]</scope>
    <source>
        <strain evidence="1 2">SAG 245.80</strain>
    </source>
</reference>
<dbReference type="PANTHER" id="PTHR35320:SF1">
    <property type="entry name" value="ATP-DEPENDENT CLP PROTEASE ATP-BINDING SUBUNIT"/>
    <property type="match status" value="1"/>
</dbReference>
<dbReference type="AlphaFoldDB" id="A0AAW1QVY2"/>
<gene>
    <name evidence="1" type="ORF">WJX81_008139</name>
</gene>
<protein>
    <submittedName>
        <fullName evidence="1">Uncharacterized protein</fullName>
    </submittedName>
</protein>
<accession>A0AAW1QVY2</accession>
<proteinExistence type="predicted"/>
<sequence length="214" mass="22628">MLRSGLVGVLSSPLWLQKPADASTAAPAFPASVPEGQVLMRTLEDSELAIGAYPTFLYNSSGGGGLGRATTVGNRINIEFDPAEVMIPAVDYSTARFMGVPLMPPFRIAVQPTKLQGYVDRHTGIAELVFIAEFVLTAGPLYKAPALLVTTHLTTETVKGDSLGGTGSRMDEQGCAKLVGVARLAPVDDVLLDRFLGLPTDCKAVMSSQFLFPS</sequence>
<organism evidence="1 2">
    <name type="scientific">Elliptochloris bilobata</name>
    <dbReference type="NCBI Taxonomy" id="381761"/>
    <lineage>
        <taxon>Eukaryota</taxon>
        <taxon>Viridiplantae</taxon>
        <taxon>Chlorophyta</taxon>
        <taxon>core chlorophytes</taxon>
        <taxon>Trebouxiophyceae</taxon>
        <taxon>Trebouxiophyceae incertae sedis</taxon>
        <taxon>Elliptochloris clade</taxon>
        <taxon>Elliptochloris</taxon>
    </lineage>
</organism>
<dbReference type="PANTHER" id="PTHR35320">
    <property type="entry name" value="ATP-DEPENDENT CLP PROTEASE ATP-BINDING SUBUNIT"/>
    <property type="match status" value="1"/>
</dbReference>
<evidence type="ECO:0000313" key="2">
    <source>
        <dbReference type="Proteomes" id="UP001445335"/>
    </source>
</evidence>
<dbReference type="EMBL" id="JALJOU010000074">
    <property type="protein sequence ID" value="KAK9825440.1"/>
    <property type="molecule type" value="Genomic_DNA"/>
</dbReference>
<name>A0AAW1QVY2_9CHLO</name>
<comment type="caution">
    <text evidence="1">The sequence shown here is derived from an EMBL/GenBank/DDBJ whole genome shotgun (WGS) entry which is preliminary data.</text>
</comment>
<evidence type="ECO:0000313" key="1">
    <source>
        <dbReference type="EMBL" id="KAK9825440.1"/>
    </source>
</evidence>
<dbReference type="Proteomes" id="UP001445335">
    <property type="component" value="Unassembled WGS sequence"/>
</dbReference>